<feature type="region of interest" description="Disordered" evidence="1">
    <location>
        <begin position="146"/>
        <end position="214"/>
    </location>
</feature>
<evidence type="ECO:0000256" key="1">
    <source>
        <dbReference type="SAM" id="MobiDB-lite"/>
    </source>
</evidence>
<evidence type="ECO:0000313" key="2">
    <source>
        <dbReference type="EMBL" id="CAF9919273.1"/>
    </source>
</evidence>
<feature type="compositionally biased region" description="Polar residues" evidence="1">
    <location>
        <begin position="172"/>
        <end position="185"/>
    </location>
</feature>
<evidence type="ECO:0000313" key="3">
    <source>
        <dbReference type="Proteomes" id="UP000664534"/>
    </source>
</evidence>
<accession>A0A8H3FC07</accession>
<gene>
    <name evidence="2" type="ORF">IMSHALPRED_004572</name>
</gene>
<dbReference type="AlphaFoldDB" id="A0A8H3FC07"/>
<keyword evidence="3" id="KW-1185">Reference proteome</keyword>
<comment type="caution">
    <text evidence="2">The sequence shown here is derived from an EMBL/GenBank/DDBJ whole genome shotgun (WGS) entry which is preliminary data.</text>
</comment>
<dbReference type="OrthoDB" id="5315319at2759"/>
<protein>
    <submittedName>
        <fullName evidence="2">Uncharacterized protein</fullName>
    </submittedName>
</protein>
<sequence length="335" mass="37206">MSSNAFHNQFSTIIRLEARLQGDHSEDVTGPAHQFWVLKHLAEVAEAQGFTSRPLMHTTTLNVHARELSTPHHAQATTTNRSEHITPWYDSFNLADQGVCEPSGPQAPAVSPSVFTHPADIYSPFDHTELAAYRAVIRAQLLSSSDAATPNPQSAPRECVNHASDPVRHRNLNPQIPQRPSTPRNNFPRGYPSTPPNRSARHHHRRQTSQLDFLPDHFTHNATLRASTEPLAEPTMTSLTAPDHYKPFEVYALDVQIGDYIQSVKNPGEVTDHYPCSNLDHAPIGEHNARPVSPNGGLRIQFKGADGTVRTKVFNGLEKVQVLREVLGKEVKREG</sequence>
<proteinExistence type="predicted"/>
<organism evidence="2 3">
    <name type="scientific">Imshaugia aleurites</name>
    <dbReference type="NCBI Taxonomy" id="172621"/>
    <lineage>
        <taxon>Eukaryota</taxon>
        <taxon>Fungi</taxon>
        <taxon>Dikarya</taxon>
        <taxon>Ascomycota</taxon>
        <taxon>Pezizomycotina</taxon>
        <taxon>Lecanoromycetes</taxon>
        <taxon>OSLEUM clade</taxon>
        <taxon>Lecanoromycetidae</taxon>
        <taxon>Lecanorales</taxon>
        <taxon>Lecanorineae</taxon>
        <taxon>Parmeliaceae</taxon>
        <taxon>Imshaugia</taxon>
    </lineage>
</organism>
<dbReference type="EMBL" id="CAJPDT010000022">
    <property type="protein sequence ID" value="CAF9919273.1"/>
    <property type="molecule type" value="Genomic_DNA"/>
</dbReference>
<dbReference type="Proteomes" id="UP000664534">
    <property type="component" value="Unassembled WGS sequence"/>
</dbReference>
<name>A0A8H3FC07_9LECA</name>
<reference evidence="2" key="1">
    <citation type="submission" date="2021-03" db="EMBL/GenBank/DDBJ databases">
        <authorList>
            <person name="Tagirdzhanova G."/>
        </authorList>
    </citation>
    <scope>NUCLEOTIDE SEQUENCE</scope>
</reference>